<dbReference type="PANTHER" id="PTHR23513">
    <property type="entry name" value="INTEGRAL MEMBRANE EFFLUX PROTEIN-RELATED"/>
    <property type="match status" value="1"/>
</dbReference>
<feature type="transmembrane region" description="Helical" evidence="8">
    <location>
        <begin position="317"/>
        <end position="343"/>
    </location>
</feature>
<feature type="transmembrane region" description="Helical" evidence="8">
    <location>
        <begin position="292"/>
        <end position="311"/>
    </location>
</feature>
<feature type="transmembrane region" description="Helical" evidence="8">
    <location>
        <begin position="16"/>
        <end position="40"/>
    </location>
</feature>
<keyword evidence="6 8" id="KW-0472">Membrane</keyword>
<dbReference type="Proteomes" id="UP000634476">
    <property type="component" value="Unassembled WGS sequence"/>
</dbReference>
<evidence type="ECO:0000256" key="8">
    <source>
        <dbReference type="SAM" id="Phobius"/>
    </source>
</evidence>
<feature type="transmembrane region" description="Helical" evidence="8">
    <location>
        <begin position="386"/>
        <end position="405"/>
    </location>
</feature>
<accession>A0A8J3SW94</accession>
<keyword evidence="10" id="KW-1185">Reference proteome</keyword>
<feature type="transmembrane region" description="Helical" evidence="8">
    <location>
        <begin position="84"/>
        <end position="117"/>
    </location>
</feature>
<evidence type="ECO:0000256" key="7">
    <source>
        <dbReference type="SAM" id="MobiDB-lite"/>
    </source>
</evidence>
<keyword evidence="2" id="KW-0813">Transport</keyword>
<evidence type="ECO:0000313" key="10">
    <source>
        <dbReference type="Proteomes" id="UP000634476"/>
    </source>
</evidence>
<dbReference type="InterPro" id="IPR010290">
    <property type="entry name" value="TM_effector"/>
</dbReference>
<dbReference type="GO" id="GO:0005886">
    <property type="term" value="C:plasma membrane"/>
    <property type="evidence" value="ECO:0007669"/>
    <property type="project" value="UniProtKB-SubCell"/>
</dbReference>
<dbReference type="AlphaFoldDB" id="A0A8J3SW94"/>
<keyword evidence="4 8" id="KW-0812">Transmembrane</keyword>
<gene>
    <name evidence="9" type="ORF">Pta02_34010</name>
</gene>
<comment type="caution">
    <text evidence="9">The sequence shown here is derived from an EMBL/GenBank/DDBJ whole genome shotgun (WGS) entry which is preliminary data.</text>
</comment>
<feature type="transmembrane region" description="Helical" evidence="8">
    <location>
        <begin position="224"/>
        <end position="244"/>
    </location>
</feature>
<organism evidence="9 10">
    <name type="scientific">Planobispora takensis</name>
    <dbReference type="NCBI Taxonomy" id="1367882"/>
    <lineage>
        <taxon>Bacteria</taxon>
        <taxon>Bacillati</taxon>
        <taxon>Actinomycetota</taxon>
        <taxon>Actinomycetes</taxon>
        <taxon>Streptosporangiales</taxon>
        <taxon>Streptosporangiaceae</taxon>
        <taxon>Planobispora</taxon>
    </lineage>
</organism>
<feature type="transmembrane region" description="Helical" evidence="8">
    <location>
        <begin position="52"/>
        <end position="72"/>
    </location>
</feature>
<evidence type="ECO:0000313" key="9">
    <source>
        <dbReference type="EMBL" id="GII01393.1"/>
    </source>
</evidence>
<feature type="transmembrane region" description="Helical" evidence="8">
    <location>
        <begin position="256"/>
        <end position="280"/>
    </location>
</feature>
<feature type="region of interest" description="Disordered" evidence="7">
    <location>
        <begin position="412"/>
        <end position="431"/>
    </location>
</feature>
<dbReference type="InterPro" id="IPR036259">
    <property type="entry name" value="MFS_trans_sf"/>
</dbReference>
<feature type="transmembrane region" description="Helical" evidence="8">
    <location>
        <begin position="355"/>
        <end position="374"/>
    </location>
</feature>
<evidence type="ECO:0000256" key="2">
    <source>
        <dbReference type="ARBA" id="ARBA00022448"/>
    </source>
</evidence>
<evidence type="ECO:0000256" key="1">
    <source>
        <dbReference type="ARBA" id="ARBA00004651"/>
    </source>
</evidence>
<dbReference type="CDD" id="cd06173">
    <property type="entry name" value="MFS_MefA_like"/>
    <property type="match status" value="1"/>
</dbReference>
<dbReference type="Pfam" id="PF05977">
    <property type="entry name" value="MFS_3"/>
    <property type="match status" value="1"/>
</dbReference>
<evidence type="ECO:0000256" key="5">
    <source>
        <dbReference type="ARBA" id="ARBA00022989"/>
    </source>
</evidence>
<feature type="transmembrane region" description="Helical" evidence="8">
    <location>
        <begin position="165"/>
        <end position="189"/>
    </location>
</feature>
<keyword evidence="3" id="KW-1003">Cell membrane</keyword>
<comment type="subcellular location">
    <subcellularLocation>
        <location evidence="1">Cell membrane</location>
        <topology evidence="1">Multi-pass membrane protein</topology>
    </subcellularLocation>
</comment>
<keyword evidence="5 8" id="KW-1133">Transmembrane helix</keyword>
<dbReference type="Gene3D" id="1.20.1250.20">
    <property type="entry name" value="MFS general substrate transporter like domains"/>
    <property type="match status" value="1"/>
</dbReference>
<proteinExistence type="predicted"/>
<dbReference type="PANTHER" id="PTHR23513:SF6">
    <property type="entry name" value="MAJOR FACILITATOR SUPERFAMILY ASSOCIATED DOMAIN-CONTAINING PROTEIN"/>
    <property type="match status" value="1"/>
</dbReference>
<dbReference type="EMBL" id="BOOK01000024">
    <property type="protein sequence ID" value="GII01393.1"/>
    <property type="molecule type" value="Genomic_DNA"/>
</dbReference>
<sequence length="431" mass="44423">MTGTASLMTRASDLRLYLWGQTASAFGSTLTATATSVVAVTVLDAGPREVSLIVAGATLPALLFGPVLGTLADRVTRPRRTLVLVDLICAGTMLLCGALALGGLLSVAILAGTAFLLGLSQVVLNALYFSHLRSLDVGDLSRARGKLQTSELLSRSVAATVAGPLVAAVGATLLFVMDSLTYLFSALSLRSLRSQDRRREPAHPRTGLLRELRAGGAAIRANRLLVAFVVYAVLSNVALSGTIAQRAVFMLDTLQLPVALYGLPSVAATLLAAVGTMAASRLLSRRLTHRELLVICLPAAGLSGLALPAAYGPLWLAMTAVVIGTALPVFFSAGANLAIVGVLSDDVGDEFFGRVSSLMLSVATLAGTVGALAGGLAGERFGVRGGLWLCQALAVLAALIFLVSVRRGRLDRPAPAPGASPSVPEPGREAR</sequence>
<name>A0A8J3SW94_9ACTN</name>
<dbReference type="SUPFAM" id="SSF103473">
    <property type="entry name" value="MFS general substrate transporter"/>
    <property type="match status" value="1"/>
</dbReference>
<evidence type="ECO:0000256" key="3">
    <source>
        <dbReference type="ARBA" id="ARBA00022475"/>
    </source>
</evidence>
<evidence type="ECO:0000256" key="4">
    <source>
        <dbReference type="ARBA" id="ARBA00022692"/>
    </source>
</evidence>
<reference evidence="9" key="1">
    <citation type="submission" date="2021-01" db="EMBL/GenBank/DDBJ databases">
        <title>Whole genome shotgun sequence of Planobispora takensis NBRC 109077.</title>
        <authorList>
            <person name="Komaki H."/>
            <person name="Tamura T."/>
        </authorList>
    </citation>
    <scope>NUCLEOTIDE SEQUENCE</scope>
    <source>
        <strain evidence="9">NBRC 109077</strain>
    </source>
</reference>
<evidence type="ECO:0000256" key="6">
    <source>
        <dbReference type="ARBA" id="ARBA00023136"/>
    </source>
</evidence>
<protein>
    <submittedName>
        <fullName evidence="9">MFS transporter</fullName>
    </submittedName>
</protein>